<evidence type="ECO:0000313" key="1">
    <source>
        <dbReference type="EMBL" id="KAJ1931502.1"/>
    </source>
</evidence>
<reference evidence="1" key="1">
    <citation type="submission" date="2022-07" db="EMBL/GenBank/DDBJ databases">
        <title>Phylogenomic reconstructions and comparative analyses of Kickxellomycotina fungi.</title>
        <authorList>
            <person name="Reynolds N.K."/>
            <person name="Stajich J.E."/>
            <person name="Barry K."/>
            <person name="Grigoriev I.V."/>
            <person name="Crous P."/>
            <person name="Smith M.E."/>
        </authorList>
    </citation>
    <scope>NUCLEOTIDE SEQUENCE</scope>
    <source>
        <strain evidence="1">NRRL 5244</strain>
    </source>
</reference>
<gene>
    <name evidence="1" type="ORF">FBU59_006688</name>
</gene>
<keyword evidence="2" id="KW-1185">Reference proteome</keyword>
<comment type="caution">
    <text evidence="1">The sequence shown here is derived from an EMBL/GenBank/DDBJ whole genome shotgun (WGS) entry which is preliminary data.</text>
</comment>
<sequence>MATVLVSVAVFDRETNVRRAASAAFQEHVGRHVSILPSPWRREQIVDVGKQQNSAATQLPIHAHAEHALPEWDRRDPQREA</sequence>
<accession>A0ACC1IZ86</accession>
<organism evidence="1 2">
    <name type="scientific">Linderina macrospora</name>
    <dbReference type="NCBI Taxonomy" id="4868"/>
    <lineage>
        <taxon>Eukaryota</taxon>
        <taxon>Fungi</taxon>
        <taxon>Fungi incertae sedis</taxon>
        <taxon>Zoopagomycota</taxon>
        <taxon>Kickxellomycotina</taxon>
        <taxon>Kickxellomycetes</taxon>
        <taxon>Kickxellales</taxon>
        <taxon>Kickxellaceae</taxon>
        <taxon>Linderina</taxon>
    </lineage>
</organism>
<dbReference type="Proteomes" id="UP001150603">
    <property type="component" value="Unassembled WGS sequence"/>
</dbReference>
<name>A0ACC1IZ86_9FUNG</name>
<evidence type="ECO:0000313" key="2">
    <source>
        <dbReference type="Proteomes" id="UP001150603"/>
    </source>
</evidence>
<proteinExistence type="predicted"/>
<protein>
    <submittedName>
        <fullName evidence="1">Uncharacterized protein</fullName>
    </submittedName>
</protein>
<dbReference type="EMBL" id="JANBPW010005974">
    <property type="protein sequence ID" value="KAJ1931502.1"/>
    <property type="molecule type" value="Genomic_DNA"/>
</dbReference>